<dbReference type="Proteomes" id="UP001196068">
    <property type="component" value="Unassembled WGS sequence"/>
</dbReference>
<organism evidence="3 4">
    <name type="scientific">Plastoroseomonas arctica</name>
    <dbReference type="NCBI Taxonomy" id="1509237"/>
    <lineage>
        <taxon>Bacteria</taxon>
        <taxon>Pseudomonadati</taxon>
        <taxon>Pseudomonadota</taxon>
        <taxon>Alphaproteobacteria</taxon>
        <taxon>Acetobacterales</taxon>
        <taxon>Acetobacteraceae</taxon>
        <taxon>Plastoroseomonas</taxon>
    </lineage>
</organism>
<gene>
    <name evidence="3" type="ORF">GXW79_14080</name>
</gene>
<evidence type="ECO:0000313" key="3">
    <source>
        <dbReference type="EMBL" id="MBR0656207.1"/>
    </source>
</evidence>
<dbReference type="PANTHER" id="PTHR47739:SF1">
    <property type="entry name" value="TRNA1(VAL) (ADENINE(37)-N6)-METHYLTRANSFERASE"/>
    <property type="match status" value="1"/>
</dbReference>
<keyword evidence="3" id="KW-0489">Methyltransferase</keyword>
<protein>
    <submittedName>
        <fullName evidence="3">Methyltransferase domain-containing protein</fullName>
    </submittedName>
</protein>
<feature type="domain" description="Methyltransferase" evidence="2">
    <location>
        <begin position="175"/>
        <end position="231"/>
    </location>
</feature>
<evidence type="ECO:0000313" key="4">
    <source>
        <dbReference type="Proteomes" id="UP001196068"/>
    </source>
</evidence>
<evidence type="ECO:0000259" key="2">
    <source>
        <dbReference type="Pfam" id="PF13649"/>
    </source>
</evidence>
<dbReference type="InterPro" id="IPR029063">
    <property type="entry name" value="SAM-dependent_MTases_sf"/>
</dbReference>
<dbReference type="EMBL" id="JAAEDH010000016">
    <property type="protein sequence ID" value="MBR0656207.1"/>
    <property type="molecule type" value="Genomic_DNA"/>
</dbReference>
<dbReference type="InterPro" id="IPR041698">
    <property type="entry name" value="Methyltransf_25"/>
</dbReference>
<dbReference type="GO" id="GO:0008168">
    <property type="term" value="F:methyltransferase activity"/>
    <property type="evidence" value="ECO:0007669"/>
    <property type="project" value="UniProtKB-KW"/>
</dbReference>
<dbReference type="CDD" id="cd02440">
    <property type="entry name" value="AdoMet_MTases"/>
    <property type="match status" value="1"/>
</dbReference>
<sequence length="373" mass="39066">MSRLQASISAPTRFVSASSASSPPAFLVCAFKRLDLSSGGAPYRRSCWRSKARHVLSPGDGLGHSRHDRRSGASRLPASPARGCRHRECGARPAYQRRRGRHRRLSPPPRRARRGSGPRPRHPARGGRGSLSETTRDALLGGRVVLDQPRARGLRAGLDAVLLAAAIPARTGERVIEAGCGSGAAFLCLAARLPGLEVVALELEPEMVVLAGANARANGCMAEIVQGDVADRALASRLGPARHGFANPPYWPDGTAPPESMRAAATHEHGAALADWARFLAAAIMMGGTATLILPAARFDAGIAALRAAGFGSLALLPLAPRDGIAAKRVLLQGRRGGRGPARVLPPFTLHTIDGSFTPAAEAVLRDAAPLPI</sequence>
<proteinExistence type="predicted"/>
<accession>A0AAF1JXW6</accession>
<reference evidence="3" key="2">
    <citation type="journal article" date="2021" name="Syst. Appl. Microbiol.">
        <title>Roseomonas hellenica sp. nov., isolated from roots of wild-growing Alkanna tinctoria.</title>
        <authorList>
            <person name="Rat A."/>
            <person name="Naranjo H.D."/>
            <person name="Lebbe L."/>
            <person name="Cnockaert M."/>
            <person name="Krigas N."/>
            <person name="Grigoriadou K."/>
            <person name="Maloupa E."/>
            <person name="Willems A."/>
        </authorList>
    </citation>
    <scope>NUCLEOTIDE SEQUENCE</scope>
    <source>
        <strain evidence="3">LMG 28251</strain>
    </source>
</reference>
<dbReference type="AlphaFoldDB" id="A0AAF1JXW6"/>
<dbReference type="Pfam" id="PF13649">
    <property type="entry name" value="Methyltransf_25"/>
    <property type="match status" value="1"/>
</dbReference>
<dbReference type="SUPFAM" id="SSF53335">
    <property type="entry name" value="S-adenosyl-L-methionine-dependent methyltransferases"/>
    <property type="match status" value="1"/>
</dbReference>
<keyword evidence="3" id="KW-0808">Transferase</keyword>
<comment type="caution">
    <text evidence="3">The sequence shown here is derived from an EMBL/GenBank/DDBJ whole genome shotgun (WGS) entry which is preliminary data.</text>
</comment>
<reference evidence="3" key="1">
    <citation type="submission" date="2020-01" db="EMBL/GenBank/DDBJ databases">
        <authorList>
            <person name="Rat A."/>
        </authorList>
    </citation>
    <scope>NUCLEOTIDE SEQUENCE</scope>
    <source>
        <strain evidence="3">LMG 28251</strain>
    </source>
</reference>
<dbReference type="InterPro" id="IPR050210">
    <property type="entry name" value="tRNA_Adenine-N(6)_MTase"/>
</dbReference>
<dbReference type="Gene3D" id="3.40.50.150">
    <property type="entry name" value="Vaccinia Virus protein VP39"/>
    <property type="match status" value="1"/>
</dbReference>
<name>A0AAF1JXW6_9PROT</name>
<feature type="compositionally biased region" description="Basic residues" evidence="1">
    <location>
        <begin position="95"/>
        <end position="125"/>
    </location>
</feature>
<dbReference type="GO" id="GO:0032259">
    <property type="term" value="P:methylation"/>
    <property type="evidence" value="ECO:0007669"/>
    <property type="project" value="UniProtKB-KW"/>
</dbReference>
<feature type="region of interest" description="Disordered" evidence="1">
    <location>
        <begin position="54"/>
        <end position="134"/>
    </location>
</feature>
<evidence type="ECO:0000256" key="1">
    <source>
        <dbReference type="SAM" id="MobiDB-lite"/>
    </source>
</evidence>
<dbReference type="PANTHER" id="PTHR47739">
    <property type="entry name" value="TRNA1(VAL) (ADENINE(37)-N6)-METHYLTRANSFERASE"/>
    <property type="match status" value="1"/>
</dbReference>
<keyword evidence="4" id="KW-1185">Reference proteome</keyword>